<name>A0A1M7TY88_9ACTN</name>
<dbReference type="InterPro" id="IPR015068">
    <property type="entry name" value="DUF1877"/>
</dbReference>
<reference evidence="1 2" key="1">
    <citation type="submission" date="2016-11" db="EMBL/GenBank/DDBJ databases">
        <authorList>
            <person name="Jaros S."/>
            <person name="Januszkiewicz K."/>
            <person name="Wedrychowicz H."/>
        </authorList>
    </citation>
    <scope>NUCLEOTIDE SEQUENCE [LARGE SCALE GENOMIC DNA]</scope>
    <source>
        <strain evidence="1 2">DSM 46144</strain>
    </source>
</reference>
<dbReference type="RefSeq" id="WP_073260123.1">
    <property type="nucleotide sequence ID" value="NZ_FRCS01000007.1"/>
</dbReference>
<dbReference type="Proteomes" id="UP000184440">
    <property type="component" value="Unassembled WGS sequence"/>
</dbReference>
<dbReference type="Gene3D" id="3.40.1760.10">
    <property type="entry name" value="YfbM-like super family"/>
    <property type="match status" value="1"/>
</dbReference>
<dbReference type="EMBL" id="FRCS01000007">
    <property type="protein sequence ID" value="SHN75613.1"/>
    <property type="molecule type" value="Genomic_DNA"/>
</dbReference>
<organism evidence="1 2">
    <name type="scientific">Cryptosporangium aurantiacum</name>
    <dbReference type="NCBI Taxonomy" id="134849"/>
    <lineage>
        <taxon>Bacteria</taxon>
        <taxon>Bacillati</taxon>
        <taxon>Actinomycetota</taxon>
        <taxon>Actinomycetes</taxon>
        <taxon>Cryptosporangiales</taxon>
        <taxon>Cryptosporangiaceae</taxon>
        <taxon>Cryptosporangium</taxon>
    </lineage>
</organism>
<evidence type="ECO:0000313" key="2">
    <source>
        <dbReference type="Proteomes" id="UP000184440"/>
    </source>
</evidence>
<accession>A0A1M7TY88</accession>
<dbReference type="AlphaFoldDB" id="A0A1M7TY88"/>
<keyword evidence="2" id="KW-1185">Reference proteome</keyword>
<protein>
    <recommendedName>
        <fullName evidence="3">DUF1877 domain-containing protein</fullName>
    </recommendedName>
</protein>
<sequence length="154" mass="17383">MLGVHFAITEDQERSLLAADGDDDAVAEILEELEESWDDDQLKVDTDKAWIPIHRCLTDGTLDPDGGAYPLSHAVLGGRHLHEEFYVVYVAAAEVRDVAEALRPLDEDWFRDRFADALRGEDDDFEYTWTNYVDLRGFYDRAAASGRAVLFTAT</sequence>
<dbReference type="STRING" id="134849.SAMN05443668_107339"/>
<dbReference type="InterPro" id="IPR035944">
    <property type="entry name" value="YfbM-like_sf"/>
</dbReference>
<evidence type="ECO:0000313" key="1">
    <source>
        <dbReference type="EMBL" id="SHN75613.1"/>
    </source>
</evidence>
<evidence type="ECO:0008006" key="3">
    <source>
        <dbReference type="Google" id="ProtNLM"/>
    </source>
</evidence>
<dbReference type="Pfam" id="PF08974">
    <property type="entry name" value="DUF1877"/>
    <property type="match status" value="1"/>
</dbReference>
<dbReference type="OrthoDB" id="1821531at2"/>
<gene>
    <name evidence="1" type="ORF">SAMN05443668_107339</name>
</gene>
<dbReference type="SUPFAM" id="SSF111069">
    <property type="entry name" value="Hypothetical protein yfbM"/>
    <property type="match status" value="1"/>
</dbReference>
<proteinExistence type="predicted"/>